<evidence type="ECO:0000313" key="2">
    <source>
        <dbReference type="Proteomes" id="UP000821845"/>
    </source>
</evidence>
<proteinExistence type="predicted"/>
<comment type="caution">
    <text evidence="1">The sequence shown here is derived from an EMBL/GenBank/DDBJ whole genome shotgun (WGS) entry which is preliminary data.</text>
</comment>
<gene>
    <name evidence="1" type="ORF">HPB50_001668</name>
</gene>
<evidence type="ECO:0000313" key="1">
    <source>
        <dbReference type="EMBL" id="KAH6931930.1"/>
    </source>
</evidence>
<accession>A0ACB7SB46</accession>
<dbReference type="Proteomes" id="UP000821845">
    <property type="component" value="Chromosome 4"/>
</dbReference>
<dbReference type="EMBL" id="CM023484">
    <property type="protein sequence ID" value="KAH6931930.1"/>
    <property type="molecule type" value="Genomic_DNA"/>
</dbReference>
<protein>
    <submittedName>
        <fullName evidence="1">Uncharacterized protein</fullName>
    </submittedName>
</protein>
<name>A0ACB7SB46_HYAAI</name>
<reference evidence="1" key="1">
    <citation type="submission" date="2020-05" db="EMBL/GenBank/DDBJ databases">
        <title>Large-scale comparative analyses of tick genomes elucidate their genetic diversity and vector capacities.</title>
        <authorList>
            <person name="Jia N."/>
            <person name="Wang J."/>
            <person name="Shi W."/>
            <person name="Du L."/>
            <person name="Sun Y."/>
            <person name="Zhan W."/>
            <person name="Jiang J."/>
            <person name="Wang Q."/>
            <person name="Zhang B."/>
            <person name="Ji P."/>
            <person name="Sakyi L.B."/>
            <person name="Cui X."/>
            <person name="Yuan T."/>
            <person name="Jiang B."/>
            <person name="Yang W."/>
            <person name="Lam T.T.-Y."/>
            <person name="Chang Q."/>
            <person name="Ding S."/>
            <person name="Wang X."/>
            <person name="Zhu J."/>
            <person name="Ruan X."/>
            <person name="Zhao L."/>
            <person name="Wei J."/>
            <person name="Que T."/>
            <person name="Du C."/>
            <person name="Cheng J."/>
            <person name="Dai P."/>
            <person name="Han X."/>
            <person name="Huang E."/>
            <person name="Gao Y."/>
            <person name="Liu J."/>
            <person name="Shao H."/>
            <person name="Ye R."/>
            <person name="Li L."/>
            <person name="Wei W."/>
            <person name="Wang X."/>
            <person name="Wang C."/>
            <person name="Yang T."/>
            <person name="Huo Q."/>
            <person name="Li W."/>
            <person name="Guo W."/>
            <person name="Chen H."/>
            <person name="Zhou L."/>
            <person name="Ni X."/>
            <person name="Tian J."/>
            <person name="Zhou Y."/>
            <person name="Sheng Y."/>
            <person name="Liu T."/>
            <person name="Pan Y."/>
            <person name="Xia L."/>
            <person name="Li J."/>
            <person name="Zhao F."/>
            <person name="Cao W."/>
        </authorList>
    </citation>
    <scope>NUCLEOTIDE SEQUENCE</scope>
    <source>
        <strain evidence="1">Hyas-2018</strain>
    </source>
</reference>
<sequence length="190" mass="21351">MPDLNPDLGPFQDSAQCYPLEPSWHIVYRNFEEDPYFGGRDKCVRGALTGEFFGDSALVKLEYQPHGVMNAGDEIETSSFCAARQWTNYFFESRNLRNTCSAHTAPKIGDEESRSDESSRKRLVNAAFKLMSSPGYTAMNIVNLQSVDRKGCSMWVSGAQLGQPQPCCDFVFKLLCGSNPVYQIYDETCH</sequence>
<keyword evidence="2" id="KW-1185">Reference proteome</keyword>
<organism evidence="1 2">
    <name type="scientific">Hyalomma asiaticum</name>
    <name type="common">Tick</name>
    <dbReference type="NCBI Taxonomy" id="266040"/>
    <lineage>
        <taxon>Eukaryota</taxon>
        <taxon>Metazoa</taxon>
        <taxon>Ecdysozoa</taxon>
        <taxon>Arthropoda</taxon>
        <taxon>Chelicerata</taxon>
        <taxon>Arachnida</taxon>
        <taxon>Acari</taxon>
        <taxon>Parasitiformes</taxon>
        <taxon>Ixodida</taxon>
        <taxon>Ixodoidea</taxon>
        <taxon>Ixodidae</taxon>
        <taxon>Hyalomminae</taxon>
        <taxon>Hyalomma</taxon>
    </lineage>
</organism>